<feature type="domain" description="Glycosyltransferase 2-like" evidence="1">
    <location>
        <begin position="233"/>
        <end position="393"/>
    </location>
</feature>
<comment type="caution">
    <text evidence="2">The sequence shown here is derived from an EMBL/GenBank/DDBJ whole genome shotgun (WGS) entry which is preliminary data.</text>
</comment>
<dbReference type="InterPro" id="IPR029044">
    <property type="entry name" value="Nucleotide-diphossugar_trans"/>
</dbReference>
<dbReference type="SUPFAM" id="SSF53335">
    <property type="entry name" value="S-adenosyl-L-methionine-dependent methyltransferases"/>
    <property type="match status" value="1"/>
</dbReference>
<dbReference type="Pfam" id="PF13489">
    <property type="entry name" value="Methyltransf_23"/>
    <property type="match status" value="1"/>
</dbReference>
<gene>
    <name evidence="2" type="ORF">A2934_03715</name>
</gene>
<dbReference type="InterPro" id="IPR050256">
    <property type="entry name" value="Glycosyltransferase_2"/>
</dbReference>
<evidence type="ECO:0000313" key="3">
    <source>
        <dbReference type="Proteomes" id="UP000177982"/>
    </source>
</evidence>
<dbReference type="CDD" id="cd04179">
    <property type="entry name" value="DPM_DPG-synthase_like"/>
    <property type="match status" value="1"/>
</dbReference>
<proteinExistence type="predicted"/>
<reference evidence="2 3" key="1">
    <citation type="journal article" date="2016" name="Nat. Commun.">
        <title>Thousands of microbial genomes shed light on interconnected biogeochemical processes in an aquifer system.</title>
        <authorList>
            <person name="Anantharaman K."/>
            <person name="Brown C.T."/>
            <person name="Hug L.A."/>
            <person name="Sharon I."/>
            <person name="Castelle C.J."/>
            <person name="Probst A.J."/>
            <person name="Thomas B.C."/>
            <person name="Singh A."/>
            <person name="Wilkins M.J."/>
            <person name="Karaoz U."/>
            <person name="Brodie E.L."/>
            <person name="Williams K.H."/>
            <person name="Hubbard S.S."/>
            <person name="Banfield J.F."/>
        </authorList>
    </citation>
    <scope>NUCLEOTIDE SEQUENCE [LARGE SCALE GENOMIC DNA]</scope>
</reference>
<keyword evidence="2" id="KW-0808">Transferase</keyword>
<name>A0A1G2L6A7_9BACT</name>
<dbReference type="PANTHER" id="PTHR48090:SF7">
    <property type="entry name" value="RFBJ PROTEIN"/>
    <property type="match status" value="1"/>
</dbReference>
<dbReference type="SUPFAM" id="SSF53448">
    <property type="entry name" value="Nucleotide-diphospho-sugar transferases"/>
    <property type="match status" value="1"/>
</dbReference>
<dbReference type="Proteomes" id="UP000177982">
    <property type="component" value="Unassembled WGS sequence"/>
</dbReference>
<dbReference type="Gene3D" id="3.40.50.150">
    <property type="entry name" value="Vaccinia Virus protein VP39"/>
    <property type="match status" value="1"/>
</dbReference>
<dbReference type="Gene3D" id="3.90.550.10">
    <property type="entry name" value="Spore Coat Polysaccharide Biosynthesis Protein SpsA, Chain A"/>
    <property type="match status" value="1"/>
</dbReference>
<dbReference type="AlphaFoldDB" id="A0A1G2L6A7"/>
<dbReference type="CDD" id="cd02440">
    <property type="entry name" value="AdoMet_MTases"/>
    <property type="match status" value="1"/>
</dbReference>
<dbReference type="InterPro" id="IPR029063">
    <property type="entry name" value="SAM-dependent_MTases_sf"/>
</dbReference>
<accession>A0A1G2L6A7</accession>
<dbReference type="InterPro" id="IPR001173">
    <property type="entry name" value="Glyco_trans_2-like"/>
</dbReference>
<dbReference type="GO" id="GO:0016740">
    <property type="term" value="F:transferase activity"/>
    <property type="evidence" value="ECO:0007669"/>
    <property type="project" value="UniProtKB-KW"/>
</dbReference>
<evidence type="ECO:0000259" key="1">
    <source>
        <dbReference type="Pfam" id="PF00535"/>
    </source>
</evidence>
<dbReference type="PANTHER" id="PTHR48090">
    <property type="entry name" value="UNDECAPRENYL-PHOSPHATE 4-DEOXY-4-FORMAMIDO-L-ARABINOSE TRANSFERASE-RELATED"/>
    <property type="match status" value="1"/>
</dbReference>
<dbReference type="Pfam" id="PF00535">
    <property type="entry name" value="Glycos_transf_2"/>
    <property type="match status" value="1"/>
</dbReference>
<sequence length="468" mass="53999">MAHSSLQSYFDARADERDYWKKRNWYYHKTLEDLVDFLVPDGETVLEIGSGTGELLSLLSPKHGVGIDISQKMIDIAKKKYPQYEWAVMDAEELALGERFSYIVASDLLGYLHDVESFFQRLRKISGEKSRIVITYYNYLWEPILLFAETLGLKAKQPRQHWLSDRDIENLLYLGGFEIVKRGKKMLFPAYLPFFSAFINRFIANLPVVNRLCLIQYAVARPIPHDVRDYSVSVVIPARNEKGNIEEAVRRLPQFGSYNEIIFIEGHSSDDTFGEIKRVAEKYAGKWNIRFAVQKGRGKGDAVRLGFSLAKGDILMILDADLTVPPEDLPKFYDAIRSGRGEFVNGSRLVYPMEKQAMRFLNVLGNKFFSTMFTWLLDQRIKDTLCGTKVLFKKDYEKIAASRSYFGDFDPFGDFDLLFGAAKMNLKIVEMPIRYKARTYGATNIDRWKHGLLLLKMTAFAMRKIKFI</sequence>
<dbReference type="EMBL" id="MHQO01000017">
    <property type="protein sequence ID" value="OHA07064.1"/>
    <property type="molecule type" value="Genomic_DNA"/>
</dbReference>
<protein>
    <submittedName>
        <fullName evidence="2">Glycosyl transferase</fullName>
    </submittedName>
</protein>
<evidence type="ECO:0000313" key="2">
    <source>
        <dbReference type="EMBL" id="OHA07064.1"/>
    </source>
</evidence>
<organism evidence="2 3">
    <name type="scientific">Candidatus Sungbacteria bacterium RIFCSPLOWO2_01_FULL_47_10</name>
    <dbReference type="NCBI Taxonomy" id="1802276"/>
    <lineage>
        <taxon>Bacteria</taxon>
        <taxon>Candidatus Sungiibacteriota</taxon>
    </lineage>
</organism>